<keyword evidence="6" id="KW-0326">Glycosidase</keyword>
<keyword evidence="3" id="KW-0805">Transcription regulation</keyword>
<comment type="caution">
    <text evidence="8">The sequence shown here is derived from an EMBL/GenBank/DDBJ whole genome shotgun (WGS) entry which is preliminary data.</text>
</comment>
<feature type="domain" description="HTH araC/xylS-type" evidence="7">
    <location>
        <begin position="169"/>
        <end position="267"/>
    </location>
</feature>
<dbReference type="PRINTS" id="PR00745">
    <property type="entry name" value="GLHYDRLASE39"/>
</dbReference>
<dbReference type="Gene3D" id="2.60.40.1500">
    <property type="entry name" value="Glycosyl hydrolase domain, family 39"/>
    <property type="match status" value="1"/>
</dbReference>
<dbReference type="PROSITE" id="PS01124">
    <property type="entry name" value="HTH_ARAC_FAMILY_2"/>
    <property type="match status" value="1"/>
</dbReference>
<keyword evidence="4" id="KW-0238">DNA-binding</keyword>
<keyword evidence="2" id="KW-0378">Hydrolase</keyword>
<comment type="similarity">
    <text evidence="1">Belongs to the glycosyl hydrolase 39 family.</text>
</comment>
<dbReference type="InterPro" id="IPR018060">
    <property type="entry name" value="HTH_AraC"/>
</dbReference>
<accession>A0ABU7USH3</accession>
<evidence type="ECO:0000313" key="9">
    <source>
        <dbReference type="Proteomes" id="UP001498469"/>
    </source>
</evidence>
<name>A0ABU7USH3_9CLOT</name>
<dbReference type="CDD" id="cd02209">
    <property type="entry name" value="cupin_XRE_C"/>
    <property type="match status" value="1"/>
</dbReference>
<dbReference type="Gene3D" id="2.60.120.10">
    <property type="entry name" value="Jelly Rolls"/>
    <property type="match status" value="1"/>
</dbReference>
<dbReference type="Pfam" id="PF01229">
    <property type="entry name" value="Glyco_hydro_39"/>
    <property type="match status" value="1"/>
</dbReference>
<dbReference type="SMART" id="SM00342">
    <property type="entry name" value="HTH_ARAC"/>
    <property type="match status" value="1"/>
</dbReference>
<dbReference type="PROSITE" id="PS00041">
    <property type="entry name" value="HTH_ARAC_FAMILY_1"/>
    <property type="match status" value="1"/>
</dbReference>
<protein>
    <submittedName>
        <fullName evidence="8">Helix-turn-helix domain-containing protein</fullName>
    </submittedName>
</protein>
<evidence type="ECO:0000256" key="5">
    <source>
        <dbReference type="ARBA" id="ARBA00023163"/>
    </source>
</evidence>
<evidence type="ECO:0000256" key="1">
    <source>
        <dbReference type="ARBA" id="ARBA00008875"/>
    </source>
</evidence>
<dbReference type="Gene3D" id="1.10.10.60">
    <property type="entry name" value="Homeodomain-like"/>
    <property type="match status" value="2"/>
</dbReference>
<evidence type="ECO:0000256" key="6">
    <source>
        <dbReference type="ARBA" id="ARBA00023295"/>
    </source>
</evidence>
<dbReference type="Pfam" id="PF12833">
    <property type="entry name" value="HTH_18"/>
    <property type="match status" value="1"/>
</dbReference>
<dbReference type="SUPFAM" id="SSF51011">
    <property type="entry name" value="Glycosyl hydrolase domain"/>
    <property type="match status" value="1"/>
</dbReference>
<dbReference type="Gene3D" id="3.20.20.80">
    <property type="entry name" value="Glycosidases"/>
    <property type="match status" value="1"/>
</dbReference>
<dbReference type="Proteomes" id="UP001498469">
    <property type="component" value="Unassembled WGS sequence"/>
</dbReference>
<reference evidence="8 9" key="1">
    <citation type="submission" date="2023-11" db="EMBL/GenBank/DDBJ databases">
        <title>Draft genome sequence of a psychrophilic Clostridium strain from permafrost water brine.</title>
        <authorList>
            <person name="Shcherbakova V.A."/>
            <person name="Trubitsyn V.E."/>
            <person name="Zakharyuk A.G."/>
        </authorList>
    </citation>
    <scope>NUCLEOTIDE SEQUENCE [LARGE SCALE GENOMIC DNA]</scope>
    <source>
        <strain evidence="8 9">14F</strain>
    </source>
</reference>
<evidence type="ECO:0000256" key="2">
    <source>
        <dbReference type="ARBA" id="ARBA00022801"/>
    </source>
</evidence>
<organism evidence="8 9">
    <name type="scientific">Clostridium frigoriphilum</name>
    <dbReference type="NCBI Taxonomy" id="443253"/>
    <lineage>
        <taxon>Bacteria</taxon>
        <taxon>Bacillati</taxon>
        <taxon>Bacillota</taxon>
        <taxon>Clostridia</taxon>
        <taxon>Eubacteriales</taxon>
        <taxon>Clostridiaceae</taxon>
        <taxon>Clostridium</taxon>
    </lineage>
</organism>
<dbReference type="InterPro" id="IPR009057">
    <property type="entry name" value="Homeodomain-like_sf"/>
</dbReference>
<dbReference type="InterPro" id="IPR011051">
    <property type="entry name" value="RmlC_Cupin_sf"/>
</dbReference>
<evidence type="ECO:0000259" key="7">
    <source>
        <dbReference type="PROSITE" id="PS01124"/>
    </source>
</evidence>
<dbReference type="InterPro" id="IPR013096">
    <property type="entry name" value="Cupin_2"/>
</dbReference>
<evidence type="ECO:0000256" key="3">
    <source>
        <dbReference type="ARBA" id="ARBA00023015"/>
    </source>
</evidence>
<sequence>MEDVSMGREKIITYNIMDNKRMGIHSHQEIELVYILEGKMELEVEADKFHLEQDDFVVINANKKHSYKCSENILMASFYISFQKLSSFLGNNLILFWCNSTIDKDDSYQEVRRILKLIFNNYLNRKGEEDFYEYSLFYQLLNLLTSSFLIHNADERFHNMTSKYDDRINEITNYIQGNYNKAISLNDLANQLHLSNAYLSRYLKKQLGMNFIEYLNNVRLHHALEELLYTDTTITRIALNNGFANTAVFNKLFKATYNMTPSVYQKKLTKDKDNSLDEIDNAGYKKTILSRLETHFEGNLSENKSDKVKDNQYIIVDTNSKKEYEKNWDKVINIGVASDLLHSDMQEHIIILKNDLKFKFVRFWDIFGHDMYVNVSDITGKYNFDKIDRVLDFLVKYNIKPFIELGQKPKRVNRTVSKPIIFKEDKPLFSNINEWRNIVKAFATHIVKRYGGEEVQTWCFEMWKDNLNEYIQVDYITIFNVGYTELKRYIPNCKIGGAGFCVDYGQKQLIKDFTEWKAESIQPDFLSVYLYPYLAGSEKGEKYSKRTTDKNFILNETKYINKILKDIQWNVKELYITEWNDTISSRNYTNDSCYKGAYVMKTIIDNIYEVDLLGYWIGSDLFSEFYDSNILLNGGAGLISKDEIKKPPFYAIEFMNRMSNSIIDKGNNYIITANNHNGYYIACHNYKHFNYYYYLKAEDQIKASEQDKIFNNYEDLCLNFQIKNVLNGQYDVKTYSVSRQNGSVLDEWVKMDEFDDLGKDEIEYLKRISTPRLSIKRCKVDENVLNLEINLTAHEFSMIHISYKD</sequence>
<dbReference type="SUPFAM" id="SSF46689">
    <property type="entry name" value="Homeodomain-like"/>
    <property type="match status" value="2"/>
</dbReference>
<dbReference type="PANTHER" id="PTHR43280:SF2">
    <property type="entry name" value="HTH-TYPE TRANSCRIPTIONAL REGULATOR EXSA"/>
    <property type="match status" value="1"/>
</dbReference>
<dbReference type="InterPro" id="IPR018062">
    <property type="entry name" value="HTH_AraC-typ_CS"/>
</dbReference>
<dbReference type="PANTHER" id="PTHR43280">
    <property type="entry name" value="ARAC-FAMILY TRANSCRIPTIONAL REGULATOR"/>
    <property type="match status" value="1"/>
</dbReference>
<dbReference type="InterPro" id="IPR014710">
    <property type="entry name" value="RmlC-like_jellyroll"/>
</dbReference>
<gene>
    <name evidence="8" type="ORF">SJI18_18265</name>
</gene>
<dbReference type="RefSeq" id="WP_331702788.1">
    <property type="nucleotide sequence ID" value="NZ_JAZHFS010000020.1"/>
</dbReference>
<dbReference type="InterPro" id="IPR000514">
    <property type="entry name" value="Glyco_hydro_39"/>
</dbReference>
<keyword evidence="5" id="KW-0804">Transcription</keyword>
<keyword evidence="9" id="KW-1185">Reference proteome</keyword>
<evidence type="ECO:0000256" key="4">
    <source>
        <dbReference type="ARBA" id="ARBA00023125"/>
    </source>
</evidence>
<proteinExistence type="inferred from homology"/>
<dbReference type="InterPro" id="IPR049166">
    <property type="entry name" value="GH39_cat"/>
</dbReference>
<dbReference type="Pfam" id="PF07883">
    <property type="entry name" value="Cupin_2"/>
    <property type="match status" value="1"/>
</dbReference>
<evidence type="ECO:0000313" key="8">
    <source>
        <dbReference type="EMBL" id="MEF2114243.1"/>
    </source>
</evidence>
<dbReference type="InterPro" id="IPR017853">
    <property type="entry name" value="GH"/>
</dbReference>
<dbReference type="SUPFAM" id="SSF51182">
    <property type="entry name" value="RmlC-like cupins"/>
    <property type="match status" value="1"/>
</dbReference>
<dbReference type="SUPFAM" id="SSF51445">
    <property type="entry name" value="(Trans)glycosidases"/>
    <property type="match status" value="1"/>
</dbReference>
<dbReference type="EMBL" id="JAZHFS010000020">
    <property type="protein sequence ID" value="MEF2114243.1"/>
    <property type="molecule type" value="Genomic_DNA"/>
</dbReference>